<gene>
    <name evidence="1" type="ORF">OQZ29_21245</name>
</gene>
<keyword evidence="2" id="KW-1185">Reference proteome</keyword>
<dbReference type="AlphaFoldDB" id="A0A9X3DGN2"/>
<proteinExistence type="predicted"/>
<dbReference type="Proteomes" id="UP001142592">
    <property type="component" value="Unassembled WGS sequence"/>
</dbReference>
<name>A0A9X3DGN2_9SPHI</name>
<comment type="caution">
    <text evidence="1">The sequence shown here is derived from an EMBL/GenBank/DDBJ whole genome shotgun (WGS) entry which is preliminary data.</text>
</comment>
<dbReference type="EMBL" id="JAPJUH010000007">
    <property type="protein sequence ID" value="MCX3267302.1"/>
    <property type="molecule type" value="Genomic_DNA"/>
</dbReference>
<evidence type="ECO:0000313" key="1">
    <source>
        <dbReference type="EMBL" id="MCX3267302.1"/>
    </source>
</evidence>
<organism evidence="1 2">
    <name type="scientific">Pedobacter agri</name>
    <dbReference type="NCBI Taxonomy" id="454586"/>
    <lineage>
        <taxon>Bacteria</taxon>
        <taxon>Pseudomonadati</taxon>
        <taxon>Bacteroidota</taxon>
        <taxon>Sphingobacteriia</taxon>
        <taxon>Sphingobacteriales</taxon>
        <taxon>Sphingobacteriaceae</taxon>
        <taxon>Pedobacter</taxon>
    </lineage>
</organism>
<sequence>MKIKRIEMEREIIGRDHIPVHQSGGETDAIERVACESYIQAIELYQIGKSRLADVNRWGEMSNIPLSSFKLFDSSGRSCDRTVAEGDYIRIDIPGPGTSIGKGYDWVHVEAVFSEVDFDEDVFTLRVRPSSHPLDPEGKTAHFLTSKATSTFQIKRVKNVVYAEEHARNESPNMETGNGLDNFRNALVGTAAKIGLSYPQWKSLVKGLLKAEV</sequence>
<evidence type="ECO:0000313" key="2">
    <source>
        <dbReference type="Proteomes" id="UP001142592"/>
    </source>
</evidence>
<accession>A0A9X3DGN2</accession>
<protein>
    <submittedName>
        <fullName evidence="1">Uncharacterized protein</fullName>
    </submittedName>
</protein>
<reference evidence="1" key="1">
    <citation type="submission" date="2022-11" db="EMBL/GenBank/DDBJ databases">
        <authorList>
            <person name="Graham C."/>
            <person name="Newman J.D."/>
        </authorList>
    </citation>
    <scope>NUCLEOTIDE SEQUENCE</scope>
    <source>
        <strain evidence="1">DSM 19486</strain>
    </source>
</reference>